<dbReference type="NCBIfam" id="TIGR01246">
    <property type="entry name" value="dapE_proteo"/>
    <property type="match status" value="1"/>
</dbReference>
<dbReference type="EC" id="3.5.1.18" evidence="5 15"/>
<keyword evidence="7" id="KW-0028">Amino-acid biosynthesis</keyword>
<name>A0A0G9JYY1_9BACT</name>
<dbReference type="NCBIfam" id="NF009557">
    <property type="entry name" value="PRK13009.1"/>
    <property type="match status" value="1"/>
</dbReference>
<evidence type="ECO:0000256" key="4">
    <source>
        <dbReference type="ARBA" id="ARBA00011738"/>
    </source>
</evidence>
<comment type="catalytic activity">
    <reaction evidence="14">
        <text>N-succinyl-(2S,6S)-2,6-diaminopimelate + H2O = (2S,6S)-2,6-diaminopimelate + succinate</text>
        <dbReference type="Rhea" id="RHEA:22608"/>
        <dbReference type="ChEBI" id="CHEBI:15377"/>
        <dbReference type="ChEBI" id="CHEBI:30031"/>
        <dbReference type="ChEBI" id="CHEBI:57609"/>
        <dbReference type="ChEBI" id="CHEBI:58087"/>
        <dbReference type="EC" id="3.5.1.18"/>
    </reaction>
</comment>
<dbReference type="Gene3D" id="1.10.150.900">
    <property type="match status" value="1"/>
</dbReference>
<dbReference type="PROSITE" id="PS00759">
    <property type="entry name" value="ARGE_DAPE_CPG2_2"/>
    <property type="match status" value="1"/>
</dbReference>
<dbReference type="Gene3D" id="3.40.630.10">
    <property type="entry name" value="Zn peptidases"/>
    <property type="match status" value="1"/>
</dbReference>
<keyword evidence="9" id="KW-0378">Hydrolase</keyword>
<dbReference type="EMBL" id="JAIQ01000096">
    <property type="protein sequence ID" value="KLD99440.1"/>
    <property type="molecule type" value="Genomic_DNA"/>
</dbReference>
<keyword evidence="11" id="KW-0220">Diaminopimelate biosynthesis</keyword>
<proteinExistence type="inferred from homology"/>
<protein>
    <recommendedName>
        <fullName evidence="6 15">Succinyl-diaminopimelate desuccinylase</fullName>
        <ecNumber evidence="5 15">3.5.1.18</ecNumber>
    </recommendedName>
</protein>
<dbReference type="GO" id="GO:0009014">
    <property type="term" value="F:succinyl-diaminopimelate desuccinylase activity"/>
    <property type="evidence" value="ECO:0007669"/>
    <property type="project" value="UniProtKB-UniRule"/>
</dbReference>
<dbReference type="PANTHER" id="PTHR43808:SF31">
    <property type="entry name" value="N-ACETYL-L-CITRULLINE DEACETYLASE"/>
    <property type="match status" value="1"/>
</dbReference>
<evidence type="ECO:0000256" key="6">
    <source>
        <dbReference type="ARBA" id="ARBA00022391"/>
    </source>
</evidence>
<dbReference type="GO" id="GO:0046872">
    <property type="term" value="F:metal ion binding"/>
    <property type="evidence" value="ECO:0007669"/>
    <property type="project" value="UniProtKB-KW"/>
</dbReference>
<keyword evidence="10" id="KW-0862">Zinc</keyword>
<evidence type="ECO:0000256" key="1">
    <source>
        <dbReference type="ARBA" id="ARBA00001947"/>
    </source>
</evidence>
<comment type="caution">
    <text evidence="17">The sequence shown here is derived from an EMBL/GenBank/DDBJ whole genome shotgun (WGS) entry which is preliminary data.</text>
</comment>
<evidence type="ECO:0000256" key="10">
    <source>
        <dbReference type="ARBA" id="ARBA00022833"/>
    </source>
</evidence>
<dbReference type="AlphaFoldDB" id="A0A0G9JYY1"/>
<evidence type="ECO:0000256" key="5">
    <source>
        <dbReference type="ARBA" id="ARBA00011921"/>
    </source>
</evidence>
<dbReference type="SUPFAM" id="SSF53187">
    <property type="entry name" value="Zn-dependent exopeptidases"/>
    <property type="match status" value="1"/>
</dbReference>
<dbReference type="InterPro" id="IPR011650">
    <property type="entry name" value="Peptidase_M20_dimer"/>
</dbReference>
<dbReference type="Pfam" id="PF07687">
    <property type="entry name" value="M20_dimer"/>
    <property type="match status" value="1"/>
</dbReference>
<reference evidence="17 18" key="1">
    <citation type="submission" date="2014-01" db="EMBL/GenBank/DDBJ databases">
        <title>Development of a Comparative Genomic Fingerprinting Assay for High Resolution Genotyping of Arcobacter butzleri.</title>
        <authorList>
            <person name="Webb A.L."/>
            <person name="Inglis G.D."/>
            <person name="Kruczkiewicz P."/>
            <person name="Selinger L.B."/>
            <person name="Taboada E.N."/>
        </authorList>
    </citation>
    <scope>NUCLEOTIDE SEQUENCE [LARGE SCALE GENOMIC DNA]</scope>
    <source>
        <strain evidence="17 18">L348</strain>
    </source>
</reference>
<dbReference type="Pfam" id="PF01546">
    <property type="entry name" value="Peptidase_M20"/>
    <property type="match status" value="1"/>
</dbReference>
<dbReference type="InterPro" id="IPR005941">
    <property type="entry name" value="DapE_proteobac"/>
</dbReference>
<evidence type="ECO:0000256" key="12">
    <source>
        <dbReference type="ARBA" id="ARBA00023154"/>
    </source>
</evidence>
<comment type="similarity">
    <text evidence="3">Belongs to the peptidase M20A family. DapE subfamily.</text>
</comment>
<evidence type="ECO:0000256" key="2">
    <source>
        <dbReference type="ARBA" id="ARBA00005130"/>
    </source>
</evidence>
<sequence>MSVIELFQKLLKFKSITPNDDGAFDFIQEYLGNEWNCIKVDMEGVKNRFYYKKFNDTKQHLCFAGHIDVVPVGNGWEVDPFAAEVIDGVITARGAQDMKSGDAAFLYACKNAKHFDGTLSILMTSDEEGEGTYGTIKMLEHLKQINMIPNYAVVAEPTCEEVFGDAIKVGRRGSINGYITIKGKQGHAAYPEKCINPVHNFAHILPKIAGINLDNGDEYFAPSKLVITDIRAGMEVTNVTPNELKIMFNVRNSTNTTKEDVENFINQNLKGLDYDFRTTQGSFPFVTNKTSKVVIAMENSIYDILKIKTKHSTAGGTSDARYFGAFGIEAIEFGVINDTIHSINERTTVKEVEGLTEVFENLIKNF</sequence>
<dbReference type="HAMAP" id="MF_01690">
    <property type="entry name" value="DapE"/>
    <property type="match status" value="1"/>
</dbReference>
<keyword evidence="13" id="KW-0170">Cobalt</keyword>
<dbReference type="InterPro" id="IPR002933">
    <property type="entry name" value="Peptidase_M20"/>
</dbReference>
<comment type="cofactor">
    <cofactor evidence="1">
        <name>Zn(2+)</name>
        <dbReference type="ChEBI" id="CHEBI:29105"/>
    </cofactor>
</comment>
<dbReference type="PATRIC" id="fig|1447256.3.peg.1300"/>
<organism evidence="17 18">
    <name type="scientific">Aliarcobacter butzleri L348</name>
    <dbReference type="NCBI Taxonomy" id="1447256"/>
    <lineage>
        <taxon>Bacteria</taxon>
        <taxon>Pseudomonadati</taxon>
        <taxon>Campylobacterota</taxon>
        <taxon>Epsilonproteobacteria</taxon>
        <taxon>Campylobacterales</taxon>
        <taxon>Arcobacteraceae</taxon>
        <taxon>Aliarcobacter</taxon>
    </lineage>
</organism>
<dbReference type="Proteomes" id="UP000035514">
    <property type="component" value="Unassembled WGS sequence"/>
</dbReference>
<dbReference type="GO" id="GO:0009089">
    <property type="term" value="P:lysine biosynthetic process via diaminopimelate"/>
    <property type="evidence" value="ECO:0007669"/>
    <property type="project" value="UniProtKB-UniRule"/>
</dbReference>
<dbReference type="Gene3D" id="3.30.70.360">
    <property type="match status" value="1"/>
</dbReference>
<dbReference type="InterPro" id="IPR050072">
    <property type="entry name" value="Peptidase_M20A"/>
</dbReference>
<evidence type="ECO:0000256" key="13">
    <source>
        <dbReference type="ARBA" id="ARBA00023285"/>
    </source>
</evidence>
<comment type="pathway">
    <text evidence="2">Amino-acid biosynthesis; L-lysine biosynthesis via DAP pathway; LL-2,6-diaminopimelate from (S)-tetrahydrodipicolinate (succinylase route): step 3/3.</text>
</comment>
<accession>A0A0G9JYY1</accession>
<evidence type="ECO:0000256" key="15">
    <source>
        <dbReference type="NCBIfam" id="TIGR01246"/>
    </source>
</evidence>
<evidence type="ECO:0000256" key="3">
    <source>
        <dbReference type="ARBA" id="ARBA00006746"/>
    </source>
</evidence>
<gene>
    <name evidence="17" type="ORF">AA20_06665</name>
</gene>
<dbReference type="CDD" id="cd03891">
    <property type="entry name" value="M20_DapE_proteobac"/>
    <property type="match status" value="1"/>
</dbReference>
<dbReference type="GO" id="GO:0019877">
    <property type="term" value="P:diaminopimelate biosynthetic process"/>
    <property type="evidence" value="ECO:0007669"/>
    <property type="project" value="UniProtKB-KW"/>
</dbReference>
<evidence type="ECO:0000256" key="9">
    <source>
        <dbReference type="ARBA" id="ARBA00022801"/>
    </source>
</evidence>
<dbReference type="InterPro" id="IPR001261">
    <property type="entry name" value="ArgE/DapE_CS"/>
</dbReference>
<dbReference type="GO" id="GO:0006526">
    <property type="term" value="P:L-arginine biosynthetic process"/>
    <property type="evidence" value="ECO:0007669"/>
    <property type="project" value="TreeGrafter"/>
</dbReference>
<feature type="domain" description="Peptidase M20 dimerisation" evidence="16">
    <location>
        <begin position="169"/>
        <end position="270"/>
    </location>
</feature>
<dbReference type="UniPathway" id="UPA00034">
    <property type="reaction ID" value="UER00021"/>
</dbReference>
<evidence type="ECO:0000256" key="7">
    <source>
        <dbReference type="ARBA" id="ARBA00022605"/>
    </source>
</evidence>
<dbReference type="RefSeq" id="WP_004509335.1">
    <property type="nucleotide sequence ID" value="NZ_JAIQ01000096.1"/>
</dbReference>
<dbReference type="SUPFAM" id="SSF55031">
    <property type="entry name" value="Bacterial exopeptidase dimerisation domain"/>
    <property type="match status" value="1"/>
</dbReference>
<dbReference type="GO" id="GO:0008777">
    <property type="term" value="F:acetylornithine deacetylase activity"/>
    <property type="evidence" value="ECO:0007669"/>
    <property type="project" value="TreeGrafter"/>
</dbReference>
<evidence type="ECO:0000313" key="18">
    <source>
        <dbReference type="Proteomes" id="UP000035514"/>
    </source>
</evidence>
<evidence type="ECO:0000256" key="14">
    <source>
        <dbReference type="ARBA" id="ARBA00051301"/>
    </source>
</evidence>
<dbReference type="PANTHER" id="PTHR43808">
    <property type="entry name" value="ACETYLORNITHINE DEACETYLASE"/>
    <property type="match status" value="1"/>
</dbReference>
<comment type="subunit">
    <text evidence="4">Homodimer.</text>
</comment>
<evidence type="ECO:0000313" key="17">
    <source>
        <dbReference type="EMBL" id="KLD99440.1"/>
    </source>
</evidence>
<evidence type="ECO:0000256" key="11">
    <source>
        <dbReference type="ARBA" id="ARBA00022915"/>
    </source>
</evidence>
<keyword evidence="8" id="KW-0479">Metal-binding</keyword>
<evidence type="ECO:0000259" key="16">
    <source>
        <dbReference type="Pfam" id="PF07687"/>
    </source>
</evidence>
<keyword evidence="12" id="KW-0457">Lysine biosynthesis</keyword>
<evidence type="ECO:0000256" key="8">
    <source>
        <dbReference type="ARBA" id="ARBA00022723"/>
    </source>
</evidence>
<dbReference type="InterPro" id="IPR036264">
    <property type="entry name" value="Bact_exopeptidase_dim_dom"/>
</dbReference>